<reference evidence="3" key="1">
    <citation type="submission" date="2019-03" db="EMBL/GenBank/DDBJ databases">
        <authorList>
            <person name="Mank J."/>
            <person name="Almeida P."/>
        </authorList>
    </citation>
    <scope>NUCLEOTIDE SEQUENCE</scope>
    <source>
        <strain evidence="3">78183</strain>
    </source>
</reference>
<dbReference type="AlphaFoldDB" id="A0A6N2MIG7"/>
<feature type="transmembrane region" description="Helical" evidence="1">
    <location>
        <begin position="271"/>
        <end position="299"/>
    </location>
</feature>
<evidence type="ECO:0000313" key="3">
    <source>
        <dbReference type="EMBL" id="VFU54035.1"/>
    </source>
</evidence>
<dbReference type="InterPro" id="IPR002048">
    <property type="entry name" value="EF_hand_dom"/>
</dbReference>
<evidence type="ECO:0000256" key="1">
    <source>
        <dbReference type="SAM" id="Phobius"/>
    </source>
</evidence>
<accession>A0A6N2MIG7</accession>
<organism evidence="3">
    <name type="scientific">Salix viminalis</name>
    <name type="common">Common osier</name>
    <name type="synonym">Basket willow</name>
    <dbReference type="NCBI Taxonomy" id="40686"/>
    <lineage>
        <taxon>Eukaryota</taxon>
        <taxon>Viridiplantae</taxon>
        <taxon>Streptophyta</taxon>
        <taxon>Embryophyta</taxon>
        <taxon>Tracheophyta</taxon>
        <taxon>Spermatophyta</taxon>
        <taxon>Magnoliopsida</taxon>
        <taxon>eudicotyledons</taxon>
        <taxon>Gunneridae</taxon>
        <taxon>Pentapetalae</taxon>
        <taxon>rosids</taxon>
        <taxon>fabids</taxon>
        <taxon>Malpighiales</taxon>
        <taxon>Salicaceae</taxon>
        <taxon>Saliceae</taxon>
        <taxon>Salix</taxon>
    </lineage>
</organism>
<proteinExistence type="predicted"/>
<keyword evidence="1" id="KW-0472">Membrane</keyword>
<protein>
    <recommendedName>
        <fullName evidence="2">EF-hand domain-containing protein</fullName>
    </recommendedName>
</protein>
<dbReference type="GO" id="GO:0005509">
    <property type="term" value="F:calcium ion binding"/>
    <property type="evidence" value="ECO:0007669"/>
    <property type="project" value="InterPro"/>
</dbReference>
<feature type="domain" description="EF-hand" evidence="2">
    <location>
        <begin position="153"/>
        <end position="188"/>
    </location>
</feature>
<gene>
    <name evidence="3" type="ORF">SVIM_LOCUS376250</name>
</gene>
<sequence length="370" mass="41536">MNASVISDYVIDEKHQNAVSLSDWCGCLGVAEEKASVTGRRLQGMQVGVPAAAFELMRDEGDERQRWRREDDLQLFCPKWQVISHGDGGIKEKISKFAGTFHSSGVAASTWKKEKGVWLAAGAFYQHLFAKDKKLATKKSMATEEIRRYFKKDKVFKHQRIFRGLDMDDNGSLDFEEAKVLFYIMESGKAITCMSCKTFMAGAYFSCSQCFFDGAKSKFDICCDCYGGNKFKHHRGATFCDNYTLLSQSRSSAIAAPAEKRRDVLGTIDKIVGVASIAVAAGWTAIIIIIIIIVIVIIIDGVMKANKKRKITLIGDSWKIREAERQRGRREAEREKDDLQFLYVCGRRGSCGRRGGCGRRGAFAEMRDER</sequence>
<keyword evidence="1" id="KW-0812">Transmembrane</keyword>
<name>A0A6N2MIG7_SALVM</name>
<dbReference type="EMBL" id="CAADRP010001828">
    <property type="protein sequence ID" value="VFU54035.1"/>
    <property type="molecule type" value="Genomic_DNA"/>
</dbReference>
<evidence type="ECO:0000259" key="2">
    <source>
        <dbReference type="PROSITE" id="PS50222"/>
    </source>
</evidence>
<dbReference type="PROSITE" id="PS50222">
    <property type="entry name" value="EF_HAND_2"/>
    <property type="match status" value="1"/>
</dbReference>
<keyword evidence="1" id="KW-1133">Transmembrane helix</keyword>